<feature type="coiled-coil region" evidence="1">
    <location>
        <begin position="35"/>
        <end position="97"/>
    </location>
</feature>
<evidence type="ECO:0000313" key="2">
    <source>
        <dbReference type="EMBL" id="WWT33176.1"/>
    </source>
</evidence>
<name>A0ABZ2I3Q0_9HYPH</name>
<evidence type="ECO:0000256" key="1">
    <source>
        <dbReference type="SAM" id="Coils"/>
    </source>
</evidence>
<organism evidence="2 3">
    <name type="scientific">Pelagibacterium nitratireducens</name>
    <dbReference type="NCBI Taxonomy" id="1046114"/>
    <lineage>
        <taxon>Bacteria</taxon>
        <taxon>Pseudomonadati</taxon>
        <taxon>Pseudomonadota</taxon>
        <taxon>Alphaproteobacteria</taxon>
        <taxon>Hyphomicrobiales</taxon>
        <taxon>Devosiaceae</taxon>
        <taxon>Pelagibacterium</taxon>
    </lineage>
</organism>
<evidence type="ECO:0000313" key="3">
    <source>
        <dbReference type="Proteomes" id="UP001369958"/>
    </source>
</evidence>
<dbReference type="RefSeq" id="WP_338608598.1">
    <property type="nucleotide sequence ID" value="NZ_CP146275.1"/>
</dbReference>
<protein>
    <submittedName>
        <fullName evidence="2">Uncharacterized protein</fullName>
    </submittedName>
</protein>
<sequence length="112" mass="12556">MFRPFLAFQTRAPDRDRQTDLGRRQAVLGVLGRQTAEIEREIAGLQRRMDEAYQRAASVLANSDEYGERSKADEAEISSFEASAEAARRRIVELKAQLELFSGLEAALKPDA</sequence>
<dbReference type="EMBL" id="CP146275">
    <property type="protein sequence ID" value="WWT33176.1"/>
    <property type="molecule type" value="Genomic_DNA"/>
</dbReference>
<keyword evidence="1" id="KW-0175">Coiled coil</keyword>
<dbReference type="SUPFAM" id="SSF57997">
    <property type="entry name" value="Tropomyosin"/>
    <property type="match status" value="1"/>
</dbReference>
<accession>A0ABZ2I3Q0</accession>
<gene>
    <name evidence="2" type="ORF">V6617_01515</name>
</gene>
<reference evidence="2 3" key="1">
    <citation type="submission" date="2024-02" db="EMBL/GenBank/DDBJ databases">
        <title>Complete genome sequence of Pelagibacterium nitratireducens ZH15.</title>
        <authorList>
            <person name="Zhao L.H."/>
        </authorList>
    </citation>
    <scope>NUCLEOTIDE SEQUENCE [LARGE SCALE GENOMIC DNA]</scope>
    <source>
        <strain evidence="2 3">ZH15</strain>
    </source>
</reference>
<proteinExistence type="predicted"/>
<keyword evidence="3" id="KW-1185">Reference proteome</keyword>
<dbReference type="Proteomes" id="UP001369958">
    <property type="component" value="Chromosome"/>
</dbReference>